<dbReference type="InterPro" id="IPR010970">
    <property type="entry name" value="Cys_dSase_SufS"/>
</dbReference>
<name>A0A417XYW1_9ACTN</name>
<dbReference type="InterPro" id="IPR000192">
    <property type="entry name" value="Aminotrans_V_dom"/>
</dbReference>
<dbReference type="GO" id="GO:0031071">
    <property type="term" value="F:cysteine desulfurase activity"/>
    <property type="evidence" value="ECO:0007669"/>
    <property type="project" value="UniProtKB-EC"/>
</dbReference>
<protein>
    <recommendedName>
        <fullName evidence="3">cysteine desulfurase</fullName>
        <ecNumber evidence="3">2.8.1.7</ecNumber>
    </recommendedName>
</protein>
<dbReference type="SUPFAM" id="SSF53383">
    <property type="entry name" value="PLP-dependent transferases"/>
    <property type="match status" value="1"/>
</dbReference>
<accession>A0A417XYW1</accession>
<dbReference type="PANTHER" id="PTHR43586">
    <property type="entry name" value="CYSTEINE DESULFURASE"/>
    <property type="match status" value="1"/>
</dbReference>
<dbReference type="InterPro" id="IPR015422">
    <property type="entry name" value="PyrdxlP-dep_Trfase_small"/>
</dbReference>
<comment type="cofactor">
    <cofactor evidence="1">
        <name>pyridoxal 5'-phosphate</name>
        <dbReference type="ChEBI" id="CHEBI:597326"/>
    </cofactor>
</comment>
<dbReference type="Pfam" id="PF00266">
    <property type="entry name" value="Aminotran_5"/>
    <property type="match status" value="1"/>
</dbReference>
<dbReference type="RefSeq" id="WP_118926790.1">
    <property type="nucleotide sequence ID" value="NZ_QXGH01000023.1"/>
</dbReference>
<evidence type="ECO:0000313" key="9">
    <source>
        <dbReference type="Proteomes" id="UP000283644"/>
    </source>
</evidence>
<comment type="similarity">
    <text evidence="2">Belongs to the class-V pyridoxal-phosphate-dependent aminotransferase family. Csd subfamily.</text>
</comment>
<dbReference type="GO" id="GO:0030170">
    <property type="term" value="F:pyridoxal phosphate binding"/>
    <property type="evidence" value="ECO:0007669"/>
    <property type="project" value="InterPro"/>
</dbReference>
<dbReference type="GO" id="GO:0006534">
    <property type="term" value="P:cysteine metabolic process"/>
    <property type="evidence" value="ECO:0007669"/>
    <property type="project" value="InterPro"/>
</dbReference>
<dbReference type="EMBL" id="QXGH01000023">
    <property type="protein sequence ID" value="RHW25551.1"/>
    <property type="molecule type" value="Genomic_DNA"/>
</dbReference>
<sequence>MTSPELPGLLPELEVVRKDFPILERVLAGGVPLVYLDSANTSQKPQVVIDAMVDHLERHNANIARAMHQLGAESTVAFEAARDKVAAFIGAPERDEVIFTKNASEALNLAANTLAWAGDRQVGPGDEVVITEMEHHSNIVPWQLLTQRSGATLRWFGITDDGHLDLSTIDDLITERTKVVAVTWVSNMLGTINPIAEIARRAHQVGALVVVDASQAAPQLPIDLAAMPEDERPDLMAFTGHKVVGPTGIGVLWGRRAVLDQLPPFLGGGEMIETVRMDGSTYAPIPHKFEAGTPPIVEAIGLGAAVEYLGHLGMDAVHAHEQAITAYALDGLATVPGLTILGPTDAALRGGAIAFEIDGVHPHDIAQVLDSRGVAVRAGHHCAKPAHARFGVQSSTRMSSYLYTTPAEIDALVDGLEYTRSYFKLA</sequence>
<keyword evidence="9" id="KW-1185">Reference proteome</keyword>
<dbReference type="Gene3D" id="3.90.1150.10">
    <property type="entry name" value="Aspartate Aminotransferase, domain 1"/>
    <property type="match status" value="1"/>
</dbReference>
<feature type="domain" description="Aminotransferase class V" evidence="7">
    <location>
        <begin position="34"/>
        <end position="412"/>
    </location>
</feature>
<evidence type="ECO:0000256" key="6">
    <source>
        <dbReference type="ARBA" id="ARBA00050776"/>
    </source>
</evidence>
<dbReference type="Gene3D" id="3.40.640.10">
    <property type="entry name" value="Type I PLP-dependent aspartate aminotransferase-like (Major domain)"/>
    <property type="match status" value="1"/>
</dbReference>
<evidence type="ECO:0000259" key="7">
    <source>
        <dbReference type="Pfam" id="PF00266"/>
    </source>
</evidence>
<gene>
    <name evidence="8" type="ORF">D0Z08_18770</name>
</gene>
<evidence type="ECO:0000313" key="8">
    <source>
        <dbReference type="EMBL" id="RHW25551.1"/>
    </source>
</evidence>
<organism evidence="8 9">
    <name type="scientific">Nocardioides immobilis</name>
    <dbReference type="NCBI Taxonomy" id="2049295"/>
    <lineage>
        <taxon>Bacteria</taxon>
        <taxon>Bacillati</taxon>
        <taxon>Actinomycetota</taxon>
        <taxon>Actinomycetes</taxon>
        <taxon>Propionibacteriales</taxon>
        <taxon>Nocardioidaceae</taxon>
        <taxon>Nocardioides</taxon>
    </lineage>
</organism>
<reference evidence="8 9" key="1">
    <citation type="submission" date="2018-09" db="EMBL/GenBank/DDBJ databases">
        <title>Genome sequencing of Nocardioides immobilis CCTCC AB 2017083 for comparison to Nocardioides silvaticus.</title>
        <authorList>
            <person name="Li C."/>
            <person name="Wang G."/>
        </authorList>
    </citation>
    <scope>NUCLEOTIDE SEQUENCE [LARGE SCALE GENOMIC DNA]</scope>
    <source>
        <strain evidence="8 9">CCTCC AB 2017083</strain>
    </source>
</reference>
<proteinExistence type="inferred from homology"/>
<evidence type="ECO:0000256" key="4">
    <source>
        <dbReference type="ARBA" id="ARBA00022679"/>
    </source>
</evidence>
<dbReference type="AlphaFoldDB" id="A0A417XYW1"/>
<keyword evidence="5" id="KW-0663">Pyridoxal phosphate</keyword>
<dbReference type="EC" id="2.8.1.7" evidence="3"/>
<dbReference type="PANTHER" id="PTHR43586:SF8">
    <property type="entry name" value="CYSTEINE DESULFURASE 1, CHLOROPLASTIC"/>
    <property type="match status" value="1"/>
</dbReference>
<comment type="caution">
    <text evidence="8">The sequence shown here is derived from an EMBL/GenBank/DDBJ whole genome shotgun (WGS) entry which is preliminary data.</text>
</comment>
<dbReference type="CDD" id="cd06453">
    <property type="entry name" value="SufS_like"/>
    <property type="match status" value="1"/>
</dbReference>
<keyword evidence="4" id="KW-0808">Transferase</keyword>
<dbReference type="OrthoDB" id="9804366at2"/>
<comment type="catalytic activity">
    <reaction evidence="6">
        <text>(sulfur carrier)-H + L-cysteine = (sulfur carrier)-SH + L-alanine</text>
        <dbReference type="Rhea" id="RHEA:43892"/>
        <dbReference type="Rhea" id="RHEA-COMP:14737"/>
        <dbReference type="Rhea" id="RHEA-COMP:14739"/>
        <dbReference type="ChEBI" id="CHEBI:29917"/>
        <dbReference type="ChEBI" id="CHEBI:35235"/>
        <dbReference type="ChEBI" id="CHEBI:57972"/>
        <dbReference type="ChEBI" id="CHEBI:64428"/>
        <dbReference type="EC" id="2.8.1.7"/>
    </reaction>
</comment>
<evidence type="ECO:0000256" key="1">
    <source>
        <dbReference type="ARBA" id="ARBA00001933"/>
    </source>
</evidence>
<dbReference type="NCBIfam" id="TIGR01979">
    <property type="entry name" value="sufS"/>
    <property type="match status" value="1"/>
</dbReference>
<evidence type="ECO:0000256" key="5">
    <source>
        <dbReference type="ARBA" id="ARBA00022898"/>
    </source>
</evidence>
<evidence type="ECO:0000256" key="2">
    <source>
        <dbReference type="ARBA" id="ARBA00010447"/>
    </source>
</evidence>
<dbReference type="Proteomes" id="UP000283644">
    <property type="component" value="Unassembled WGS sequence"/>
</dbReference>
<evidence type="ECO:0000256" key="3">
    <source>
        <dbReference type="ARBA" id="ARBA00012239"/>
    </source>
</evidence>
<dbReference type="InterPro" id="IPR015424">
    <property type="entry name" value="PyrdxlP-dep_Trfase"/>
</dbReference>
<dbReference type="InterPro" id="IPR015421">
    <property type="entry name" value="PyrdxlP-dep_Trfase_major"/>
</dbReference>